<name>A0A1T4YUG9_9ACTN</name>
<evidence type="ECO:0000256" key="2">
    <source>
        <dbReference type="ARBA" id="ARBA00022448"/>
    </source>
</evidence>
<evidence type="ECO:0000256" key="1">
    <source>
        <dbReference type="ARBA" id="ARBA00004651"/>
    </source>
</evidence>
<proteinExistence type="inferred from homology"/>
<feature type="domain" description="ABC transmembrane type-1" evidence="8">
    <location>
        <begin position="97"/>
        <end position="301"/>
    </location>
</feature>
<dbReference type="GO" id="GO:0005886">
    <property type="term" value="C:plasma membrane"/>
    <property type="evidence" value="ECO:0007669"/>
    <property type="project" value="UniProtKB-SubCell"/>
</dbReference>
<dbReference type="Gene3D" id="1.10.3720.10">
    <property type="entry name" value="MetI-like"/>
    <property type="match status" value="1"/>
</dbReference>
<accession>A0A1T4YUG9</accession>
<evidence type="ECO:0000313" key="10">
    <source>
        <dbReference type="Proteomes" id="UP000191040"/>
    </source>
</evidence>
<evidence type="ECO:0000256" key="4">
    <source>
        <dbReference type="ARBA" id="ARBA00022692"/>
    </source>
</evidence>
<keyword evidence="3" id="KW-1003">Cell membrane</keyword>
<dbReference type="Pfam" id="PF00528">
    <property type="entry name" value="BPD_transp_1"/>
    <property type="match status" value="1"/>
</dbReference>
<keyword evidence="2 7" id="KW-0813">Transport</keyword>
<feature type="transmembrane region" description="Helical" evidence="7">
    <location>
        <begin position="12"/>
        <end position="32"/>
    </location>
</feature>
<comment type="similarity">
    <text evidence="7">Belongs to the binding-protein-dependent transport system permease family.</text>
</comment>
<dbReference type="RefSeq" id="WP_078699087.1">
    <property type="nucleotide sequence ID" value="NZ_LT796768.1"/>
</dbReference>
<dbReference type="OrthoDB" id="147688at2"/>
<feature type="transmembrane region" description="Helical" evidence="7">
    <location>
        <begin position="282"/>
        <end position="304"/>
    </location>
</feature>
<dbReference type="Pfam" id="PF19300">
    <property type="entry name" value="BPD_transp_1_N"/>
    <property type="match status" value="1"/>
</dbReference>
<keyword evidence="4 7" id="KW-0812">Transmembrane</keyword>
<dbReference type="PANTHER" id="PTHR43163:SF6">
    <property type="entry name" value="DIPEPTIDE TRANSPORT SYSTEM PERMEASE PROTEIN DPPB-RELATED"/>
    <property type="match status" value="1"/>
</dbReference>
<feature type="transmembrane region" description="Helical" evidence="7">
    <location>
        <begin position="224"/>
        <end position="254"/>
    </location>
</feature>
<dbReference type="Proteomes" id="UP000191040">
    <property type="component" value="Chromosome I"/>
</dbReference>
<evidence type="ECO:0000256" key="5">
    <source>
        <dbReference type="ARBA" id="ARBA00022989"/>
    </source>
</evidence>
<keyword evidence="5 7" id="KW-1133">Transmembrane helix</keyword>
<evidence type="ECO:0000256" key="6">
    <source>
        <dbReference type="ARBA" id="ARBA00023136"/>
    </source>
</evidence>
<dbReference type="PROSITE" id="PS50928">
    <property type="entry name" value="ABC_TM1"/>
    <property type="match status" value="1"/>
</dbReference>
<gene>
    <name evidence="9" type="ORF">SAMN06295964_0951</name>
</gene>
<dbReference type="GO" id="GO:0071916">
    <property type="term" value="F:dipeptide transmembrane transporter activity"/>
    <property type="evidence" value="ECO:0007669"/>
    <property type="project" value="TreeGrafter"/>
</dbReference>
<dbReference type="STRING" id="1736691.SAMN06295964_0951"/>
<dbReference type="InterPro" id="IPR000515">
    <property type="entry name" value="MetI-like"/>
</dbReference>
<dbReference type="InterPro" id="IPR045621">
    <property type="entry name" value="BPD_transp_1_N"/>
</dbReference>
<dbReference type="SUPFAM" id="SSF161098">
    <property type="entry name" value="MetI-like"/>
    <property type="match status" value="1"/>
</dbReference>
<dbReference type="InterPro" id="IPR035906">
    <property type="entry name" value="MetI-like_sf"/>
</dbReference>
<dbReference type="EMBL" id="LT796768">
    <property type="protein sequence ID" value="SKB05474.1"/>
    <property type="molecule type" value="Genomic_DNA"/>
</dbReference>
<evidence type="ECO:0000256" key="3">
    <source>
        <dbReference type="ARBA" id="ARBA00022475"/>
    </source>
</evidence>
<dbReference type="PANTHER" id="PTHR43163">
    <property type="entry name" value="DIPEPTIDE TRANSPORT SYSTEM PERMEASE PROTEIN DPPB-RELATED"/>
    <property type="match status" value="1"/>
</dbReference>
<feature type="transmembrane region" description="Helical" evidence="7">
    <location>
        <begin position="103"/>
        <end position="126"/>
    </location>
</feature>
<evidence type="ECO:0000313" key="9">
    <source>
        <dbReference type="EMBL" id="SKB05474.1"/>
    </source>
</evidence>
<dbReference type="AlphaFoldDB" id="A0A1T4YUG9"/>
<keyword evidence="10" id="KW-1185">Reference proteome</keyword>
<feature type="transmembrane region" description="Helical" evidence="7">
    <location>
        <begin position="147"/>
        <end position="167"/>
    </location>
</feature>
<evidence type="ECO:0000259" key="8">
    <source>
        <dbReference type="PROSITE" id="PS50928"/>
    </source>
</evidence>
<keyword evidence="6 7" id="KW-0472">Membrane</keyword>
<dbReference type="CDD" id="cd06261">
    <property type="entry name" value="TM_PBP2"/>
    <property type="match status" value="1"/>
</dbReference>
<feature type="transmembrane region" description="Helical" evidence="7">
    <location>
        <begin position="173"/>
        <end position="191"/>
    </location>
</feature>
<comment type="subcellular location">
    <subcellularLocation>
        <location evidence="1 7">Cell membrane</location>
        <topology evidence="1 7">Multi-pass membrane protein</topology>
    </subcellularLocation>
</comment>
<protein>
    <submittedName>
        <fullName evidence="9">Peptide/nickel transport system permease protein</fullName>
    </submittedName>
</protein>
<organism evidence="9 10">
    <name type="scientific">Aeromicrobium choanae</name>
    <dbReference type="NCBI Taxonomy" id="1736691"/>
    <lineage>
        <taxon>Bacteria</taxon>
        <taxon>Bacillati</taxon>
        <taxon>Actinomycetota</taxon>
        <taxon>Actinomycetes</taxon>
        <taxon>Propionibacteriales</taxon>
        <taxon>Nocardioidaceae</taxon>
        <taxon>Aeromicrobium</taxon>
    </lineage>
</organism>
<evidence type="ECO:0000256" key="7">
    <source>
        <dbReference type="RuleBase" id="RU363032"/>
    </source>
</evidence>
<sequence length="313" mass="33536">MKWRRFLVSRLVRLAFVLVAITTLTFLMMHLAPGDPARLVAGMDADEQAVQVARERLGLDQPMYQQFLDYVGGLLRGDMGTSFATSQPVTDEIAQKIGPTAQLAVFGMAIILLVGLPMGIIGAVMTRNGHRAFEVIFSGSTGAMASIPQYLIATFLAFFFAVTWQIFPVAGSGSLNAAVLPAIAIAIRPAASIARLVRVRTLEVLESPYVRTARSKRLPTRKLYLAHVFPNSITTMLAMGGVTFASLLGGAVIVEQVFARLGLGTTLVHSVLVGDYPVVQGIVLVLGFAVVVVNALVDIILGIVDPRTMEAGR</sequence>
<reference evidence="10" key="1">
    <citation type="submission" date="2017-02" db="EMBL/GenBank/DDBJ databases">
        <authorList>
            <person name="Varghese N."/>
            <person name="Submissions S."/>
        </authorList>
    </citation>
    <scope>NUCLEOTIDE SEQUENCE [LARGE SCALE GENOMIC DNA]</scope>
    <source>
        <strain evidence="10">9H-4</strain>
    </source>
</reference>